<organism evidence="3 4">
    <name type="scientific">Thermus thermophilus</name>
    <dbReference type="NCBI Taxonomy" id="274"/>
    <lineage>
        <taxon>Bacteria</taxon>
        <taxon>Thermotogati</taxon>
        <taxon>Deinococcota</taxon>
        <taxon>Deinococci</taxon>
        <taxon>Thermales</taxon>
        <taxon>Thermaceae</taxon>
        <taxon>Thermus</taxon>
    </lineage>
</organism>
<dbReference type="AlphaFoldDB" id="A0A7R7TDC7"/>
<proteinExistence type="predicted"/>
<dbReference type="Pfam" id="PF09250">
    <property type="entry name" value="Prim-Pol"/>
    <property type="match status" value="1"/>
</dbReference>
<name>A0A7R7TDC7_THETH</name>
<dbReference type="InterPro" id="IPR015330">
    <property type="entry name" value="DNA_primase/pol_bifunc_N"/>
</dbReference>
<protein>
    <recommendedName>
        <fullName evidence="2">DNA primase/polymerase bifunctional N-terminal domain-containing protein</fullName>
    </recommendedName>
</protein>
<dbReference type="EMBL" id="AP024270">
    <property type="protein sequence ID" value="BCP65969.1"/>
    <property type="molecule type" value="Genomic_DNA"/>
</dbReference>
<dbReference type="RefSeq" id="WP_015717572.1">
    <property type="nucleotide sequence ID" value="NZ_AP024270.1"/>
</dbReference>
<sequence>MQRIKYTTSVVFAQRYLSYGYRALPLFPGEKRPHPGLVPHGLKDATGDSATLEAWWRACPECGVGLLPGPEVLVLDVDAPGAWERLKEEHPALLEAPRARTPRGGVHVYLRLPPEAVGRLTATTKALPGVDLRGLGRSYLVAPPTTLPTGAYAWEVALRRPEELPLVPAPLLVRLLPPPPPPKPAWTPVEGTSPKRLRALLDAYADRVARTPEGQRHNTLIRYAVAAGGLLPHGLDPREAEEALVAASMSAGLPELEARAAARWGLEVGTSRPLDLGDFGQRGGFWAKGFAQNQRRPGGHFSDFGQRGTHNKPHWEEPNPWGGEGGGPWR</sequence>
<dbReference type="CDD" id="cd04859">
    <property type="entry name" value="Prim_Pol"/>
    <property type="match status" value="1"/>
</dbReference>
<dbReference type="SMART" id="SM00943">
    <property type="entry name" value="Prim-Pol"/>
    <property type="match status" value="1"/>
</dbReference>
<dbReference type="SUPFAM" id="SSF56747">
    <property type="entry name" value="Prim-pol domain"/>
    <property type="match status" value="1"/>
</dbReference>
<dbReference type="Proteomes" id="UP000596099">
    <property type="component" value="Chromosome"/>
</dbReference>
<evidence type="ECO:0000313" key="3">
    <source>
        <dbReference type="EMBL" id="BCP65969.1"/>
    </source>
</evidence>
<reference evidence="4" key="1">
    <citation type="submission" date="2021-01" db="EMBL/GenBank/DDBJ databases">
        <title>Complete Genome Sequence of Thermus thermophilus Strain HB5018, Isolated from Mine Onsen Hot Spring.</title>
        <authorList>
            <person name="Miyazaki K."/>
            <person name="Moriya T."/>
            <person name="Nemoto N."/>
            <person name="Oshima T."/>
            <person name="Yura K."/>
            <person name="Bessho Y."/>
        </authorList>
    </citation>
    <scope>NUCLEOTIDE SEQUENCE [LARGE SCALE GENOMIC DNA]</scope>
    <source>
        <strain evidence="4">HB5018</strain>
    </source>
</reference>
<feature type="domain" description="DNA primase/polymerase bifunctional N-terminal" evidence="2">
    <location>
        <begin position="13"/>
        <end position="173"/>
    </location>
</feature>
<evidence type="ECO:0000256" key="1">
    <source>
        <dbReference type="SAM" id="MobiDB-lite"/>
    </source>
</evidence>
<accession>A0A7R7TDC7</accession>
<feature type="region of interest" description="Disordered" evidence="1">
    <location>
        <begin position="292"/>
        <end position="330"/>
    </location>
</feature>
<evidence type="ECO:0000313" key="4">
    <source>
        <dbReference type="Proteomes" id="UP000596099"/>
    </source>
</evidence>
<gene>
    <name evidence="3" type="ORF">TthHB5018_09030</name>
</gene>
<evidence type="ECO:0000259" key="2">
    <source>
        <dbReference type="SMART" id="SM00943"/>
    </source>
</evidence>